<accession>A0A179IKL0</accession>
<keyword evidence="3" id="KW-1185">Reference proteome</keyword>
<name>A0A179IKL0_CORDF</name>
<dbReference type="Proteomes" id="UP000243081">
    <property type="component" value="Unassembled WGS sequence"/>
</dbReference>
<organism evidence="2 3">
    <name type="scientific">Cordyceps confragosa</name>
    <name type="common">Lecanicillium lecanii</name>
    <dbReference type="NCBI Taxonomy" id="2714763"/>
    <lineage>
        <taxon>Eukaryota</taxon>
        <taxon>Fungi</taxon>
        <taxon>Dikarya</taxon>
        <taxon>Ascomycota</taxon>
        <taxon>Pezizomycotina</taxon>
        <taxon>Sordariomycetes</taxon>
        <taxon>Hypocreomycetidae</taxon>
        <taxon>Hypocreales</taxon>
        <taxon>Cordycipitaceae</taxon>
        <taxon>Akanthomyces</taxon>
    </lineage>
</organism>
<dbReference type="AlphaFoldDB" id="A0A179IKL0"/>
<feature type="region of interest" description="Disordered" evidence="1">
    <location>
        <begin position="176"/>
        <end position="203"/>
    </location>
</feature>
<gene>
    <name evidence="2" type="ORF">LLEC1_03490</name>
</gene>
<evidence type="ECO:0000313" key="2">
    <source>
        <dbReference type="EMBL" id="OAR02161.1"/>
    </source>
</evidence>
<dbReference type="EMBL" id="LUKN01000800">
    <property type="protein sequence ID" value="OAR02161.1"/>
    <property type="molecule type" value="Genomic_DNA"/>
</dbReference>
<comment type="caution">
    <text evidence="2">The sequence shown here is derived from an EMBL/GenBank/DDBJ whole genome shotgun (WGS) entry which is preliminary data.</text>
</comment>
<proteinExistence type="predicted"/>
<protein>
    <submittedName>
        <fullName evidence="2">Uncharacterized protein</fullName>
    </submittedName>
</protein>
<evidence type="ECO:0000256" key="1">
    <source>
        <dbReference type="SAM" id="MobiDB-lite"/>
    </source>
</evidence>
<reference evidence="2 3" key="1">
    <citation type="submission" date="2016-03" db="EMBL/GenBank/DDBJ databases">
        <title>Fine-scale spatial genetic structure of a fungal parasite of coffee scale insects.</title>
        <authorList>
            <person name="Jackson D."/>
            <person name="Zemenick K.A."/>
            <person name="Malloure B."/>
            <person name="Quandt C.A."/>
            <person name="James T.Y."/>
        </authorList>
    </citation>
    <scope>NUCLEOTIDE SEQUENCE [LARGE SCALE GENOMIC DNA]</scope>
    <source>
        <strain evidence="2 3">UM487</strain>
    </source>
</reference>
<evidence type="ECO:0000313" key="3">
    <source>
        <dbReference type="Proteomes" id="UP000243081"/>
    </source>
</evidence>
<sequence>MFMSRTSAKLTGISQTRARSRMNLRNVTCFLVLDAYNHVSCIKHHRQQNEQIECKTLIQTVQLSPVGDTPVQARTLAPVTTSGTRAARASIHSLYTDLAIYHRLHHRHSHSLSQPYYFSLRTNSSALRRHSQTKNNGQIKIQDQAQNAEQPAHAPPDRHGAAITTLPLAADLQVPQHHRRPGPLPASDPWPRHHIRPGVPPRTRRDEERHCVLAAEPRRYLRFFVLFDCIQNVLDTAGREYASLAYKTLDLVEWSCLLLYFALENLTMVFIPPRPFSSPIMH</sequence>